<proteinExistence type="predicted"/>
<dbReference type="Proteomes" id="UP000054988">
    <property type="component" value="Unassembled WGS sequence"/>
</dbReference>
<evidence type="ECO:0000313" key="3">
    <source>
        <dbReference type="Proteomes" id="UP000054988"/>
    </source>
</evidence>
<evidence type="ECO:0000256" key="1">
    <source>
        <dbReference type="SAM" id="MobiDB-lite"/>
    </source>
</evidence>
<reference evidence="2 3" key="1">
    <citation type="submission" date="2015-12" db="EMBL/GenBank/DDBJ databases">
        <title>Draft genome sequence of Moniliophthora roreri, the causal agent of frosty pod rot of cacao.</title>
        <authorList>
            <person name="Aime M.C."/>
            <person name="Diaz-Valderrama J.R."/>
            <person name="Kijpornyongpan T."/>
            <person name="Phillips-Mora W."/>
        </authorList>
    </citation>
    <scope>NUCLEOTIDE SEQUENCE [LARGE SCALE GENOMIC DNA]</scope>
    <source>
        <strain evidence="2 3">MCA 2952</strain>
    </source>
</reference>
<sequence>MPLRVLDVSVSIYSPELRNPYRIERSTHFSNQVSTMNVFGKLASKDGWTALIMALRSNYPQHLAQPNLPTEPNCDNSGTSNYLVPCVLHLRRMNCRRKKSELDKALHNMETAAFSLAFFLMVGHHEVPNQKDAIGLFGQLVANIKSTELKVPKRVRQALFMALTVSPLVLLVNISLIGNDIKRERMVEAWVSIGNVKPDLLIQVERALWEELFEMCLKGKFAEHAVESFLNRTNTLVLRNLNPQTKLFFHQAFFPTSRRHESDTESDNEEASATTSRASELPQRHRSAAPPAMPRPSSSLVESRVILPLSISHPGDSRASPSPSHPETIHLLGGLGPHSAPDRSESPRAPSPDTEALPSPSRELPLSDLASSAGPLTPLLLTPTPIDIETTPSSCLSHHEFHAGLPRTQTTTFAENEPLMRHLGPSNKALDPLPNGSSSSTCHASTIHKVRKPRGHASGLWYTKRFNRSNGFSKLGQRTSGASGIKLKVMNNNLNNTANRASFGQNSEDSTRRTALPMISCERVSKRSYTLYTPDGRCVLYRPAFYSSNNEFRQHEKFHRLLTSANRVLIGSGYPAVGTEVSPDAVGAASSTPTSILRPELIDSVPGVHYMSYTHFTSMNGQSLRNVFRQKHLVVTAVPFGSQVRTAFDKDLFDKFVSELRLYDKLRMNDFSSPNDSGTDHDTARVIQVSLAEMIAQAQAGDTGKIISCARLPAPAVEGATFPTRALQALMTEQEGWLDTHMAPGECLLATTQCECRRTNELARLQAALKDAVDFSHAHFTGFATTLGVENGAILVFLPVSRNTDFDVFARTGLHRSIESLVEHGVDAHVIAILLLPGDTLIMRPGTFYHIVNVQHSICATTSFISAVTIRDTCWSLFHEFFQGHPVDQLPDTSHRLMLVEIMVHWHKTILSRTHTYLRLCVEGDPTVAHVPNLLTFTGLMDFLTLFNILELSSVLWPDSYPHRHVASAEGSPDCHRVQHHEQAYCTGRRLAREIVNWFRQNLLIVYRPPLLEGWRTLYRDSIDPSKRIDHIIRSYLLQQCTALLSQLYAHTSKRVEPALVRERIVLNLTTRNDVPLFATQQLENHLDSYLSYEPPSIRLWSDVDGYNWEPEQSTTYAWVFEYRGTHLVKPSHGLPHVPYGVQDLVHLDNIFVKAVRYQKETVNAKRSIHHDHLTDGAALHVSKKPRLSS</sequence>
<comment type="caution">
    <text evidence="2">The sequence shown here is derived from an EMBL/GenBank/DDBJ whole genome shotgun (WGS) entry which is preliminary data.</text>
</comment>
<feature type="region of interest" description="Disordered" evidence="1">
    <location>
        <begin position="258"/>
        <end position="371"/>
    </location>
</feature>
<dbReference type="EMBL" id="LATX01000352">
    <property type="protein sequence ID" value="KTB46434.1"/>
    <property type="molecule type" value="Genomic_DNA"/>
</dbReference>
<name>A0A0W0GD37_MONRR</name>
<gene>
    <name evidence="2" type="ORF">WG66_990</name>
</gene>
<protein>
    <recommendedName>
        <fullName evidence="4">JmjC domain-containing protein</fullName>
    </recommendedName>
</protein>
<organism evidence="2 3">
    <name type="scientific">Moniliophthora roreri</name>
    <name type="common">Frosty pod rot fungus</name>
    <name type="synonym">Monilia roreri</name>
    <dbReference type="NCBI Taxonomy" id="221103"/>
    <lineage>
        <taxon>Eukaryota</taxon>
        <taxon>Fungi</taxon>
        <taxon>Dikarya</taxon>
        <taxon>Basidiomycota</taxon>
        <taxon>Agaricomycotina</taxon>
        <taxon>Agaricomycetes</taxon>
        <taxon>Agaricomycetidae</taxon>
        <taxon>Agaricales</taxon>
        <taxon>Marasmiineae</taxon>
        <taxon>Marasmiaceae</taxon>
        <taxon>Moniliophthora</taxon>
    </lineage>
</organism>
<accession>A0A0W0GD37</accession>
<dbReference type="AlphaFoldDB" id="A0A0W0GD37"/>
<evidence type="ECO:0008006" key="4">
    <source>
        <dbReference type="Google" id="ProtNLM"/>
    </source>
</evidence>
<evidence type="ECO:0000313" key="2">
    <source>
        <dbReference type="EMBL" id="KTB46434.1"/>
    </source>
</evidence>